<dbReference type="Pfam" id="PF00071">
    <property type="entry name" value="Ras"/>
    <property type="match status" value="1"/>
</dbReference>
<dbReference type="InterPro" id="IPR001806">
    <property type="entry name" value="Small_GTPase"/>
</dbReference>
<name>A0A4U5UD75_COLLU</name>
<evidence type="ECO:0000256" key="1">
    <source>
        <dbReference type="ARBA" id="ARBA00022741"/>
    </source>
</evidence>
<comment type="function">
    <text evidence="3">Plays a role in immunological synaptic F-actin density and architecture organization. Regulates actin reorganization in lymphocytes, possibly through the modulation of Rac1 activity. Required for the formation of membrane ruffles during macropinocytosis. Plays a role in cell migration and is required for the formation of cup-like structures during trans-endothelial migration of leukocytes. Binds phospholipids in an activation-dependent manner; thereby acting as an anchor for other proteins to the plasma membrane (PM). Plays a role in exocytosis of cytotoxic granules (CG) by lymphocytes/Component of the exocytosis machinery in natural killer (NK) and CD8+ T cells. Promotes the docking of cytotoxic granules (CG) to the plasma membrane through the interaction with UNC13D. Involved in the cytotoxic activity of lymphocytes/primary CD8+ T cells.</text>
</comment>
<evidence type="ECO:0000256" key="5">
    <source>
        <dbReference type="ARBA" id="ARBA00069400"/>
    </source>
</evidence>
<evidence type="ECO:0000256" key="4">
    <source>
        <dbReference type="ARBA" id="ARBA00065562"/>
    </source>
</evidence>
<dbReference type="PRINTS" id="PR00449">
    <property type="entry name" value="RASTRNSFRMNG"/>
</dbReference>
<evidence type="ECO:0000256" key="3">
    <source>
        <dbReference type="ARBA" id="ARBA00059483"/>
    </source>
</evidence>
<dbReference type="SMART" id="SM00173">
    <property type="entry name" value="RAS"/>
    <property type="match status" value="1"/>
</dbReference>
<dbReference type="InterPro" id="IPR003578">
    <property type="entry name" value="Small_GTPase_Rho"/>
</dbReference>
<dbReference type="STRING" id="240159.A0A4U5UD75"/>
<dbReference type="InterPro" id="IPR005225">
    <property type="entry name" value="Small_GTP-bd"/>
</dbReference>
<keyword evidence="2" id="KW-0342">GTP-binding</keyword>
<dbReference type="FunFam" id="3.40.50.300:FF:000118">
    <property type="entry name" value="Rho-related GTP-binding protein RhoG"/>
    <property type="match status" value="1"/>
</dbReference>
<keyword evidence="1" id="KW-0547">Nucleotide-binding</keyword>
<organism evidence="6 7">
    <name type="scientific">Collichthys lucidus</name>
    <name type="common">Big head croaker</name>
    <name type="synonym">Sciaena lucida</name>
    <dbReference type="NCBI Taxonomy" id="240159"/>
    <lineage>
        <taxon>Eukaryota</taxon>
        <taxon>Metazoa</taxon>
        <taxon>Chordata</taxon>
        <taxon>Craniata</taxon>
        <taxon>Vertebrata</taxon>
        <taxon>Euteleostomi</taxon>
        <taxon>Actinopterygii</taxon>
        <taxon>Neopterygii</taxon>
        <taxon>Teleostei</taxon>
        <taxon>Neoteleostei</taxon>
        <taxon>Acanthomorphata</taxon>
        <taxon>Eupercaria</taxon>
        <taxon>Sciaenidae</taxon>
        <taxon>Collichthys</taxon>
    </lineage>
</organism>
<protein>
    <recommendedName>
        <fullName evidence="5">Rho-related GTP-binding protein RhoG</fullName>
    </recommendedName>
</protein>
<dbReference type="PANTHER" id="PTHR24072">
    <property type="entry name" value="RHO FAMILY GTPASE"/>
    <property type="match status" value="1"/>
</dbReference>
<evidence type="ECO:0000256" key="2">
    <source>
        <dbReference type="ARBA" id="ARBA00023134"/>
    </source>
</evidence>
<dbReference type="Proteomes" id="UP000298787">
    <property type="component" value="Chromosome 6"/>
</dbReference>
<dbReference type="SMART" id="SM00175">
    <property type="entry name" value="RAB"/>
    <property type="match status" value="1"/>
</dbReference>
<dbReference type="AlphaFoldDB" id="A0A4U5UD75"/>
<proteinExistence type="predicted"/>
<comment type="subunit">
    <text evidence="4">Interacts with ARHGEF26. Interacts with ARHGEF16. Interacts with UNC13D; the interaction increases RhoG affinity to the membrane lipids, targets UNC13D to membrane lipids and facilitates cytotoxic granule (CG) docking to the plasma membrane.</text>
</comment>
<evidence type="ECO:0000313" key="7">
    <source>
        <dbReference type="Proteomes" id="UP000298787"/>
    </source>
</evidence>
<dbReference type="PROSITE" id="PS51419">
    <property type="entry name" value="RAB"/>
    <property type="match status" value="1"/>
</dbReference>
<dbReference type="SMART" id="SM00174">
    <property type="entry name" value="RHO"/>
    <property type="match status" value="1"/>
</dbReference>
<reference evidence="6 7" key="1">
    <citation type="submission" date="2019-01" db="EMBL/GenBank/DDBJ databases">
        <title>Genome Assembly of Collichthys lucidus.</title>
        <authorList>
            <person name="Cai M."/>
            <person name="Xiao S."/>
        </authorList>
    </citation>
    <scope>NUCLEOTIDE SEQUENCE [LARGE SCALE GENOMIC DNA]</scope>
    <source>
        <strain evidence="6">JT15FE1705JMU</strain>
        <tissue evidence="6">Muscle</tissue>
    </source>
</reference>
<evidence type="ECO:0000313" key="6">
    <source>
        <dbReference type="EMBL" id="TKS72496.1"/>
    </source>
</evidence>
<dbReference type="NCBIfam" id="TIGR00231">
    <property type="entry name" value="small_GTP"/>
    <property type="match status" value="1"/>
</dbReference>
<accession>A0A4U5UD75</accession>
<dbReference type="SUPFAM" id="SSF52540">
    <property type="entry name" value="P-loop containing nucleoside triphosphate hydrolases"/>
    <property type="match status" value="1"/>
</dbReference>
<dbReference type="GO" id="GO:0007264">
    <property type="term" value="P:small GTPase-mediated signal transduction"/>
    <property type="evidence" value="ECO:0007669"/>
    <property type="project" value="InterPro"/>
</dbReference>
<gene>
    <name evidence="6" type="ORF">D9C73_006571</name>
</gene>
<dbReference type="InterPro" id="IPR027417">
    <property type="entry name" value="P-loop_NTPase"/>
</dbReference>
<keyword evidence="7" id="KW-1185">Reference proteome</keyword>
<dbReference type="PROSITE" id="PS51420">
    <property type="entry name" value="RHO"/>
    <property type="match status" value="1"/>
</dbReference>
<dbReference type="GO" id="GO:0003924">
    <property type="term" value="F:GTPase activity"/>
    <property type="evidence" value="ECO:0007669"/>
    <property type="project" value="InterPro"/>
</dbReference>
<dbReference type="EMBL" id="CM014083">
    <property type="protein sequence ID" value="TKS72496.1"/>
    <property type="molecule type" value="Genomic_DNA"/>
</dbReference>
<dbReference type="Gene3D" id="3.40.50.300">
    <property type="entry name" value="P-loop containing nucleotide triphosphate hydrolases"/>
    <property type="match status" value="1"/>
</dbReference>
<sequence length="240" mass="25980">MDSSPDAAVIDYTRQKEIESRVAVSPKTLQISPLQQSAACAAAPVVVGRMQTIKCVVVGDGAVGKPAYSSLIPPMPSPKSTSPRCLTTTSAQMSVDGRTVSLNLWDTAGQEEYDRLRTLSYPQTNVFIICFSIGSPSSHANVRHKWHPEVSHHCPNVPILLVGTKRDLRGDAETVKKLKEQGLAPTTQQQGNALAKQIGAVKYMECSALLQDGVREVFAEAVRAVLYPVTKKNPKKCVLL</sequence>
<dbReference type="PROSITE" id="PS51421">
    <property type="entry name" value="RAS"/>
    <property type="match status" value="1"/>
</dbReference>
<dbReference type="GO" id="GO:0005525">
    <property type="term" value="F:GTP binding"/>
    <property type="evidence" value="ECO:0007669"/>
    <property type="project" value="UniProtKB-KW"/>
</dbReference>